<accession>A0A0A9C2M5</accession>
<dbReference type="AlphaFoldDB" id="A0A0A9C2M5"/>
<proteinExistence type="predicted"/>
<evidence type="ECO:0000313" key="1">
    <source>
        <dbReference type="EMBL" id="JAD70539.1"/>
    </source>
</evidence>
<reference evidence="1" key="1">
    <citation type="submission" date="2014-09" db="EMBL/GenBank/DDBJ databases">
        <authorList>
            <person name="Magalhaes I.L.F."/>
            <person name="Oliveira U."/>
            <person name="Santos F.R."/>
            <person name="Vidigal T.H.D.A."/>
            <person name="Brescovit A.D."/>
            <person name="Santos A.J."/>
        </authorList>
    </citation>
    <scope>NUCLEOTIDE SEQUENCE</scope>
    <source>
        <tissue evidence="1">Shoot tissue taken approximately 20 cm above the soil surface</tissue>
    </source>
</reference>
<organism evidence="1">
    <name type="scientific">Arundo donax</name>
    <name type="common">Giant reed</name>
    <name type="synonym">Donax arundinaceus</name>
    <dbReference type="NCBI Taxonomy" id="35708"/>
    <lineage>
        <taxon>Eukaryota</taxon>
        <taxon>Viridiplantae</taxon>
        <taxon>Streptophyta</taxon>
        <taxon>Embryophyta</taxon>
        <taxon>Tracheophyta</taxon>
        <taxon>Spermatophyta</taxon>
        <taxon>Magnoliopsida</taxon>
        <taxon>Liliopsida</taxon>
        <taxon>Poales</taxon>
        <taxon>Poaceae</taxon>
        <taxon>PACMAD clade</taxon>
        <taxon>Arundinoideae</taxon>
        <taxon>Arundineae</taxon>
        <taxon>Arundo</taxon>
    </lineage>
</organism>
<dbReference type="EMBL" id="GBRH01227356">
    <property type="protein sequence ID" value="JAD70539.1"/>
    <property type="molecule type" value="Transcribed_RNA"/>
</dbReference>
<protein>
    <submittedName>
        <fullName evidence="1">Uncharacterized protein</fullName>
    </submittedName>
</protein>
<name>A0A0A9C2M5_ARUDO</name>
<sequence>MDPYNILVLLQLHCRSRSKIDIVHVMTVNIFGQLKAKHTNYKPYHTAH</sequence>
<reference evidence="1" key="2">
    <citation type="journal article" date="2015" name="Data Brief">
        <title>Shoot transcriptome of the giant reed, Arundo donax.</title>
        <authorList>
            <person name="Barrero R.A."/>
            <person name="Guerrero F.D."/>
            <person name="Moolhuijzen P."/>
            <person name="Goolsby J.A."/>
            <person name="Tidwell J."/>
            <person name="Bellgard S.E."/>
            <person name="Bellgard M.I."/>
        </authorList>
    </citation>
    <scope>NUCLEOTIDE SEQUENCE</scope>
    <source>
        <tissue evidence="1">Shoot tissue taken approximately 20 cm above the soil surface</tissue>
    </source>
</reference>